<dbReference type="RefSeq" id="WP_153651775.1">
    <property type="nucleotide sequence ID" value="NZ_CP045737.1"/>
</dbReference>
<evidence type="ECO:0000313" key="1">
    <source>
        <dbReference type="EMBL" id="QGG40504.1"/>
    </source>
</evidence>
<gene>
    <name evidence="1" type="ORF">GEV26_03485</name>
</gene>
<sequence>MTLRPLSDLSPADWLLDDPAPAALRVHLGPSGFAAYARVLHSPTGGGDRFEGHLDGALLAAVVDVLARHTRTPDDCCFALWEGYGDIHGGEAAGFLTAFSGPSRWPGRIFTKDKPKAPPPPAFPPDVMAGPLLTVNGEEHFLFAGPLADAGRWGAASYGGGVPRDINSPNLMWPADHAWFVTTTIEGTWTGVGGTESLIAELLHDPRLEVVRQRYDEGALR</sequence>
<name>A0A5Q2MBN9_9ACTN</name>
<dbReference type="EMBL" id="CP045737">
    <property type="protein sequence ID" value="QGG40504.1"/>
    <property type="molecule type" value="Genomic_DNA"/>
</dbReference>
<reference evidence="1 2" key="1">
    <citation type="submission" date="2019-11" db="EMBL/GenBank/DDBJ databases">
        <authorList>
            <person name="Li J."/>
        </authorList>
    </citation>
    <scope>NUCLEOTIDE SEQUENCE [LARGE SCALE GENOMIC DNA]</scope>
    <source>
        <strain evidence="1 2">MF47</strain>
    </source>
</reference>
<accession>A0A5Q2MBN9</accession>
<dbReference type="Proteomes" id="UP000392064">
    <property type="component" value="Chromosome"/>
</dbReference>
<organism evidence="1 2">
    <name type="scientific">Aeromicrobium yanjiei</name>
    <dbReference type="NCBI Taxonomy" id="2662028"/>
    <lineage>
        <taxon>Bacteria</taxon>
        <taxon>Bacillati</taxon>
        <taxon>Actinomycetota</taxon>
        <taxon>Actinomycetes</taxon>
        <taxon>Propionibacteriales</taxon>
        <taxon>Nocardioidaceae</taxon>
        <taxon>Aeromicrobium</taxon>
    </lineage>
</organism>
<keyword evidence="2" id="KW-1185">Reference proteome</keyword>
<evidence type="ECO:0000313" key="2">
    <source>
        <dbReference type="Proteomes" id="UP000392064"/>
    </source>
</evidence>
<dbReference type="KEGG" id="aef:GEV26_03485"/>
<dbReference type="AlphaFoldDB" id="A0A5Q2MBN9"/>
<proteinExistence type="predicted"/>
<protein>
    <submittedName>
        <fullName evidence="1">Uncharacterized protein</fullName>
    </submittedName>
</protein>